<sequence>MKRIYLVRHCKAAGQEPEAPLTEEGVTQAERLADFFAGMKVDRIVTSPFERAIATIRPYAARSGIAIETDGRLSERVLSTEPLPDWMEHLKISFTDMDARLPGGESSREAMERGAGVIEECWRRPESNTIVVTHGNLMALILKACDDRFGYEAWKSLTNPDVYELRKADGTREISIRRLWEA</sequence>
<protein>
    <submittedName>
        <fullName evidence="1">Phosphoglycerate mutase</fullName>
        <ecNumber evidence="1">5.4.2.1</ecNumber>
    </submittedName>
</protein>
<dbReference type="Pfam" id="PF00300">
    <property type="entry name" value="His_Phos_1"/>
    <property type="match status" value="1"/>
</dbReference>
<organism evidence="1 2">
    <name type="scientific">Thermobacillus xylanilyticus</name>
    <dbReference type="NCBI Taxonomy" id="76633"/>
    <lineage>
        <taxon>Bacteria</taxon>
        <taxon>Bacillati</taxon>
        <taxon>Bacillota</taxon>
        <taxon>Bacilli</taxon>
        <taxon>Bacillales</taxon>
        <taxon>Paenibacillaceae</taxon>
        <taxon>Thermobacillus</taxon>
    </lineage>
</organism>
<dbReference type="PANTHER" id="PTHR48100">
    <property type="entry name" value="BROAD-SPECIFICITY PHOSPHATASE YOR283W-RELATED"/>
    <property type="match status" value="1"/>
</dbReference>
<name>A0ABN7S4Z7_THEXY</name>
<dbReference type="EC" id="5.4.2.1" evidence="1"/>
<evidence type="ECO:0000313" key="1">
    <source>
        <dbReference type="EMBL" id="CAG5092283.1"/>
    </source>
</evidence>
<dbReference type="Proteomes" id="UP000681526">
    <property type="component" value="Unassembled WGS sequence"/>
</dbReference>
<dbReference type="Gene3D" id="3.40.50.1240">
    <property type="entry name" value="Phosphoglycerate mutase-like"/>
    <property type="match status" value="1"/>
</dbReference>
<dbReference type="CDD" id="cd07067">
    <property type="entry name" value="HP_PGM_like"/>
    <property type="match status" value="1"/>
</dbReference>
<dbReference type="SMART" id="SM00855">
    <property type="entry name" value="PGAM"/>
    <property type="match status" value="1"/>
</dbReference>
<dbReference type="SUPFAM" id="SSF53254">
    <property type="entry name" value="Phosphoglycerate mutase-like"/>
    <property type="match status" value="1"/>
</dbReference>
<reference evidence="1 2" key="1">
    <citation type="submission" date="2021-04" db="EMBL/GenBank/DDBJ databases">
        <authorList>
            <person name="Rakotoarivonina H."/>
        </authorList>
    </citation>
    <scope>NUCLEOTIDE SEQUENCE [LARGE SCALE GENOMIC DNA]</scope>
    <source>
        <strain evidence="1 2">XE</strain>
    </source>
</reference>
<comment type="caution">
    <text evidence="1">The sequence shown here is derived from an EMBL/GenBank/DDBJ whole genome shotgun (WGS) entry which is preliminary data.</text>
</comment>
<proteinExistence type="predicted"/>
<gene>
    <name evidence="1" type="primary">txxe 3283-gpmA</name>
    <name evidence="1" type="ORF">TXXE_18015</name>
</gene>
<keyword evidence="2" id="KW-1185">Reference proteome</keyword>
<dbReference type="PANTHER" id="PTHR48100:SF1">
    <property type="entry name" value="HISTIDINE PHOSPHATASE FAMILY PROTEIN-RELATED"/>
    <property type="match status" value="1"/>
</dbReference>
<keyword evidence="1" id="KW-0413">Isomerase</keyword>
<evidence type="ECO:0000313" key="2">
    <source>
        <dbReference type="Proteomes" id="UP000681526"/>
    </source>
</evidence>
<dbReference type="InterPro" id="IPR050275">
    <property type="entry name" value="PGM_Phosphatase"/>
</dbReference>
<dbReference type="InterPro" id="IPR013078">
    <property type="entry name" value="His_Pase_superF_clade-1"/>
</dbReference>
<dbReference type="GO" id="GO:0016853">
    <property type="term" value="F:isomerase activity"/>
    <property type="evidence" value="ECO:0007669"/>
    <property type="project" value="UniProtKB-KW"/>
</dbReference>
<dbReference type="EMBL" id="CAJRAY010000091">
    <property type="protein sequence ID" value="CAG5092283.1"/>
    <property type="molecule type" value="Genomic_DNA"/>
</dbReference>
<dbReference type="InterPro" id="IPR029033">
    <property type="entry name" value="His_PPase_superfam"/>
</dbReference>
<accession>A0ABN7S4Z7</accession>
<dbReference type="RefSeq" id="WP_213486458.1">
    <property type="nucleotide sequence ID" value="NZ_CAJRAY010000091.1"/>
</dbReference>